<dbReference type="GO" id="GO:0071949">
    <property type="term" value="F:FAD binding"/>
    <property type="evidence" value="ECO:0007669"/>
    <property type="project" value="InterPro"/>
</dbReference>
<gene>
    <name evidence="2" type="ORF">GC105_11125</name>
</gene>
<dbReference type="SUPFAM" id="SSF51905">
    <property type="entry name" value="FAD/NAD(P)-binding domain"/>
    <property type="match status" value="1"/>
</dbReference>
<dbReference type="AlphaFoldDB" id="A0A6A7KA35"/>
<accession>A0A6A7KA35</accession>
<dbReference type="PANTHER" id="PTHR42685:SF22">
    <property type="entry name" value="CONDITIONED MEDIUM FACTOR RECEPTOR 1"/>
    <property type="match status" value="1"/>
</dbReference>
<dbReference type="Proteomes" id="UP000440004">
    <property type="component" value="Unassembled WGS sequence"/>
</dbReference>
<evidence type="ECO:0000259" key="1">
    <source>
        <dbReference type="Pfam" id="PF01494"/>
    </source>
</evidence>
<dbReference type="InterPro" id="IPR002938">
    <property type="entry name" value="FAD-bd"/>
</dbReference>
<dbReference type="Gene3D" id="3.50.50.60">
    <property type="entry name" value="FAD/NAD(P)-binding domain"/>
    <property type="match status" value="1"/>
</dbReference>
<evidence type="ECO:0000313" key="2">
    <source>
        <dbReference type="EMBL" id="MPW26340.1"/>
    </source>
</evidence>
<protein>
    <submittedName>
        <fullName evidence="2">NAD(P)-binding protein</fullName>
    </submittedName>
</protein>
<dbReference type="PRINTS" id="PR00420">
    <property type="entry name" value="RNGMNOXGNASE"/>
</dbReference>
<dbReference type="Pfam" id="PF01494">
    <property type="entry name" value="FAD_binding_3"/>
    <property type="match status" value="1"/>
</dbReference>
<proteinExistence type="predicted"/>
<dbReference type="RefSeq" id="WP_152804757.1">
    <property type="nucleotide sequence ID" value="NZ_WHNX01000017.1"/>
</dbReference>
<sequence>MYDVIVIGAGPTGSSAAKELASNGYRVLLLEKFKMPRNKSCSGILIKKSMNLVEQYFGEATPFFTQCTPTDNRGMIFTNDKGKEYRYEQECLNIWRSSFDYWLTQKAVEAGAEFRDETVAISCDDYPDGVEVQLKGAIEYTEYAKYVVVCDGVVSSIKRKLTNTPKNYITTYQTFNKGSIDLDYHYFYAYLQPQLSEYDAWFNVKDNYLILGVSVKDIRKIEYYYSQFLSYMKQHHNLKIEKQEREEKWLMPHIMPGCQVEYGKGKVLFAGETAGFLNPMGEGISAGIESGYAAAKAIEQCGLISSELDLDRIYTAYQFNTVNLKNYMVRQWNFVASIASTFDHMRL</sequence>
<dbReference type="InterPro" id="IPR050407">
    <property type="entry name" value="Geranylgeranyl_reductase"/>
</dbReference>
<reference evidence="2 3" key="1">
    <citation type="submission" date="2019-10" db="EMBL/GenBank/DDBJ databases">
        <title>Alkalibaculum tamaniensis sp.nov., a new alkaliphilic acetogen, isolated on methoxylated aromatics from a mud volcano.</title>
        <authorList>
            <person name="Khomyakova M.A."/>
            <person name="Merkel A.Y."/>
            <person name="Bonch-Osmolovskaya E.A."/>
            <person name="Slobodkin A.I."/>
        </authorList>
    </citation>
    <scope>NUCLEOTIDE SEQUENCE [LARGE SCALE GENOMIC DNA]</scope>
    <source>
        <strain evidence="2 3">M08DMB</strain>
    </source>
</reference>
<feature type="domain" description="FAD-binding" evidence="1">
    <location>
        <begin position="2"/>
        <end position="237"/>
    </location>
</feature>
<dbReference type="PANTHER" id="PTHR42685">
    <property type="entry name" value="GERANYLGERANYL DIPHOSPHATE REDUCTASE"/>
    <property type="match status" value="1"/>
</dbReference>
<dbReference type="EMBL" id="WHNX01000017">
    <property type="protein sequence ID" value="MPW26340.1"/>
    <property type="molecule type" value="Genomic_DNA"/>
</dbReference>
<comment type="caution">
    <text evidence="2">The sequence shown here is derived from an EMBL/GenBank/DDBJ whole genome shotgun (WGS) entry which is preliminary data.</text>
</comment>
<dbReference type="InterPro" id="IPR036188">
    <property type="entry name" value="FAD/NAD-bd_sf"/>
</dbReference>
<organism evidence="2 3">
    <name type="scientific">Alkalibaculum sporogenes</name>
    <dbReference type="NCBI Taxonomy" id="2655001"/>
    <lineage>
        <taxon>Bacteria</taxon>
        <taxon>Bacillati</taxon>
        <taxon>Bacillota</taxon>
        <taxon>Clostridia</taxon>
        <taxon>Eubacteriales</taxon>
        <taxon>Eubacteriaceae</taxon>
        <taxon>Alkalibaculum</taxon>
    </lineage>
</organism>
<keyword evidence="3" id="KW-1185">Reference proteome</keyword>
<name>A0A6A7KA35_9FIRM</name>
<evidence type="ECO:0000313" key="3">
    <source>
        <dbReference type="Proteomes" id="UP000440004"/>
    </source>
</evidence>